<evidence type="ECO:0000313" key="4">
    <source>
        <dbReference type="EMBL" id="EPY35188.1"/>
    </source>
</evidence>
<dbReference type="InterPro" id="IPR051016">
    <property type="entry name" value="Diverse_Substrate_AcTransf"/>
</dbReference>
<accession>S9V2J5</accession>
<dbReference type="InterPro" id="IPR000182">
    <property type="entry name" value="GNAT_dom"/>
</dbReference>
<dbReference type="InterPro" id="IPR016181">
    <property type="entry name" value="Acyl_CoA_acyltransferase"/>
</dbReference>
<sequence length="156" mass="18279">MCSIKVRQAVREDIPAMAEMQMAMAHETENLELNKEVLMRGLTRPFDEPHLATYYVAVDEAAQRVAGMLMTTQEWSDWRCGSIVWIQSVFVVPDYRGKSVFSKLYEFVQDIVKKSDFYGGLRLYVETENTRAQEVYKKKGMEVEHYHMMKWMKGSF</sequence>
<protein>
    <recommendedName>
        <fullName evidence="3">N-acetyltransferase domain-containing protein</fullName>
    </recommendedName>
</protein>
<dbReference type="Gene3D" id="3.40.630.30">
    <property type="match status" value="1"/>
</dbReference>
<gene>
    <name evidence="4" type="ORF">STCU_01206</name>
</gene>
<dbReference type="PROSITE" id="PS51186">
    <property type="entry name" value="GNAT"/>
    <property type="match status" value="1"/>
</dbReference>
<dbReference type="SUPFAM" id="SSF55729">
    <property type="entry name" value="Acyl-CoA N-acyltransferases (Nat)"/>
    <property type="match status" value="1"/>
</dbReference>
<keyword evidence="5" id="KW-1185">Reference proteome</keyword>
<name>S9V2J5_9TRYP</name>
<comment type="caution">
    <text evidence="4">The sequence shown here is derived from an EMBL/GenBank/DDBJ whole genome shotgun (WGS) entry which is preliminary data.</text>
</comment>
<dbReference type="Proteomes" id="UP000015354">
    <property type="component" value="Unassembled WGS sequence"/>
</dbReference>
<reference evidence="4 5" key="1">
    <citation type="journal article" date="2013" name="PLoS ONE">
        <title>Predicting the Proteins of Angomonas deanei, Strigomonas culicis and Their Respective Endosymbionts Reveals New Aspects of the Trypanosomatidae Family.</title>
        <authorList>
            <person name="Motta M.C."/>
            <person name="Martins A.C."/>
            <person name="de Souza S.S."/>
            <person name="Catta-Preta C.M."/>
            <person name="Silva R."/>
            <person name="Klein C.C."/>
            <person name="de Almeida L.G."/>
            <person name="de Lima Cunha O."/>
            <person name="Ciapina L.P."/>
            <person name="Brocchi M."/>
            <person name="Colabardini A.C."/>
            <person name="de Araujo Lima B."/>
            <person name="Machado C.R."/>
            <person name="de Almeida Soares C.M."/>
            <person name="Probst C.M."/>
            <person name="de Menezes C.B."/>
            <person name="Thompson C.E."/>
            <person name="Bartholomeu D.C."/>
            <person name="Gradia D.F."/>
            <person name="Pavoni D.P."/>
            <person name="Grisard E.C."/>
            <person name="Fantinatti-Garboggini F."/>
            <person name="Marchini F.K."/>
            <person name="Rodrigues-Luiz G.F."/>
            <person name="Wagner G."/>
            <person name="Goldman G.H."/>
            <person name="Fietto J.L."/>
            <person name="Elias M.C."/>
            <person name="Goldman M.H."/>
            <person name="Sagot M.F."/>
            <person name="Pereira M."/>
            <person name="Stoco P.H."/>
            <person name="de Mendonca-Neto R.P."/>
            <person name="Teixeira S.M."/>
            <person name="Maciel T.E."/>
            <person name="de Oliveira Mendes T.A."/>
            <person name="Urmenyi T.P."/>
            <person name="de Souza W."/>
            <person name="Schenkman S."/>
            <person name="de Vasconcelos A.T."/>
        </authorList>
    </citation>
    <scope>NUCLEOTIDE SEQUENCE [LARGE SCALE GENOMIC DNA]</scope>
</reference>
<keyword evidence="1" id="KW-0808">Transferase</keyword>
<dbReference type="OrthoDB" id="7305308at2759"/>
<dbReference type="PANTHER" id="PTHR10545:SF29">
    <property type="entry name" value="GH14572P-RELATED"/>
    <property type="match status" value="1"/>
</dbReference>
<keyword evidence="2" id="KW-0012">Acyltransferase</keyword>
<dbReference type="GO" id="GO:0008080">
    <property type="term" value="F:N-acetyltransferase activity"/>
    <property type="evidence" value="ECO:0007669"/>
    <property type="project" value="UniProtKB-ARBA"/>
</dbReference>
<organism evidence="4 5">
    <name type="scientific">Strigomonas culicis</name>
    <dbReference type="NCBI Taxonomy" id="28005"/>
    <lineage>
        <taxon>Eukaryota</taxon>
        <taxon>Discoba</taxon>
        <taxon>Euglenozoa</taxon>
        <taxon>Kinetoplastea</taxon>
        <taxon>Metakinetoplastina</taxon>
        <taxon>Trypanosomatida</taxon>
        <taxon>Trypanosomatidae</taxon>
        <taxon>Strigomonadinae</taxon>
        <taxon>Strigomonas</taxon>
    </lineage>
</organism>
<dbReference type="AlphaFoldDB" id="S9V2J5"/>
<evidence type="ECO:0000259" key="3">
    <source>
        <dbReference type="PROSITE" id="PS51186"/>
    </source>
</evidence>
<evidence type="ECO:0000256" key="1">
    <source>
        <dbReference type="ARBA" id="ARBA00022679"/>
    </source>
</evidence>
<dbReference type="Pfam" id="PF00583">
    <property type="entry name" value="Acetyltransf_1"/>
    <property type="match status" value="1"/>
</dbReference>
<dbReference type="CDD" id="cd04301">
    <property type="entry name" value="NAT_SF"/>
    <property type="match status" value="1"/>
</dbReference>
<feature type="domain" description="N-acetyltransferase" evidence="3">
    <location>
        <begin position="4"/>
        <end position="156"/>
    </location>
</feature>
<dbReference type="EMBL" id="ATMH01001206">
    <property type="protein sequence ID" value="EPY35188.1"/>
    <property type="molecule type" value="Genomic_DNA"/>
</dbReference>
<proteinExistence type="predicted"/>
<evidence type="ECO:0000256" key="2">
    <source>
        <dbReference type="ARBA" id="ARBA00023315"/>
    </source>
</evidence>
<dbReference type="PANTHER" id="PTHR10545">
    <property type="entry name" value="DIAMINE N-ACETYLTRANSFERASE"/>
    <property type="match status" value="1"/>
</dbReference>
<evidence type="ECO:0000313" key="5">
    <source>
        <dbReference type="Proteomes" id="UP000015354"/>
    </source>
</evidence>